<evidence type="ECO:0000313" key="3">
    <source>
        <dbReference type="Proteomes" id="UP000481861"/>
    </source>
</evidence>
<keyword evidence="3" id="KW-1185">Reference proteome</keyword>
<gene>
    <name evidence="2" type="ORF">BDV95DRAFT_188112</name>
</gene>
<sequence>MNRNALGQTVPEDIAVLESLRRALMPLTYSMEGLQMDMMKIPNSPPDWTTIHRATTTLTSQLRTLYAFLHASRPVSDPSTAPTTNLAAISSLHPYPLPPYPMDTHPQASVASTLIRKRVEPPVETWVAARIRKAAEFAHVPEEWEIDGLPLPKQAQTETQTQTSGDEDMNPEHDDPDAVTEPLATPTRTRGLLTEPQLASVWNLCSSWLVNAMSELSETKAFQDQTPVETPADADMADVDGDGDGDGVGATAVQKLMPLTAVHRFMMTGVVEEN</sequence>
<reference evidence="2 3" key="1">
    <citation type="submission" date="2020-01" db="EMBL/GenBank/DDBJ databases">
        <authorList>
            <consortium name="DOE Joint Genome Institute"/>
            <person name="Haridas S."/>
            <person name="Albert R."/>
            <person name="Binder M."/>
            <person name="Bloem J."/>
            <person name="Labutti K."/>
            <person name="Salamov A."/>
            <person name="Andreopoulos B."/>
            <person name="Baker S.E."/>
            <person name="Barry K."/>
            <person name="Bills G."/>
            <person name="Bluhm B.H."/>
            <person name="Cannon C."/>
            <person name="Castanera R."/>
            <person name="Culley D.E."/>
            <person name="Daum C."/>
            <person name="Ezra D."/>
            <person name="Gonzalez J.B."/>
            <person name="Henrissat B."/>
            <person name="Kuo A."/>
            <person name="Liang C."/>
            <person name="Lipzen A."/>
            <person name="Lutzoni F."/>
            <person name="Magnuson J."/>
            <person name="Mondo S."/>
            <person name="Nolan M."/>
            <person name="Ohm R."/>
            <person name="Pangilinan J."/>
            <person name="Park H.-J.H."/>
            <person name="Ramirez L."/>
            <person name="Alfaro M."/>
            <person name="Sun H."/>
            <person name="Tritt A."/>
            <person name="Yoshinaga Y."/>
            <person name="Zwiers L.-H.L."/>
            <person name="Turgeon B.G."/>
            <person name="Goodwin S.B."/>
            <person name="Spatafora J.W."/>
            <person name="Crous P.W."/>
            <person name="Grigoriev I.V."/>
        </authorList>
    </citation>
    <scope>NUCLEOTIDE SEQUENCE [LARGE SCALE GENOMIC DNA]</scope>
    <source>
        <strain evidence="2 3">CBS 611.86</strain>
    </source>
</reference>
<dbReference type="AlphaFoldDB" id="A0A7C8M3F4"/>
<feature type="compositionally biased region" description="Acidic residues" evidence="1">
    <location>
        <begin position="165"/>
        <end position="178"/>
    </location>
</feature>
<dbReference type="Proteomes" id="UP000481861">
    <property type="component" value="Unassembled WGS sequence"/>
</dbReference>
<protein>
    <submittedName>
        <fullName evidence="2">Uncharacterized protein</fullName>
    </submittedName>
</protein>
<dbReference type="EMBL" id="JAADJZ010000024">
    <property type="protein sequence ID" value="KAF2867238.1"/>
    <property type="molecule type" value="Genomic_DNA"/>
</dbReference>
<evidence type="ECO:0000256" key="1">
    <source>
        <dbReference type="SAM" id="MobiDB-lite"/>
    </source>
</evidence>
<proteinExistence type="predicted"/>
<dbReference type="OrthoDB" id="5329317at2759"/>
<name>A0A7C8M3F4_9PLEO</name>
<evidence type="ECO:0000313" key="2">
    <source>
        <dbReference type="EMBL" id="KAF2867238.1"/>
    </source>
</evidence>
<dbReference type="Gene3D" id="1.20.58.1710">
    <property type="match status" value="1"/>
</dbReference>
<accession>A0A7C8M3F4</accession>
<organism evidence="2 3">
    <name type="scientific">Massariosphaeria phaeospora</name>
    <dbReference type="NCBI Taxonomy" id="100035"/>
    <lineage>
        <taxon>Eukaryota</taxon>
        <taxon>Fungi</taxon>
        <taxon>Dikarya</taxon>
        <taxon>Ascomycota</taxon>
        <taxon>Pezizomycotina</taxon>
        <taxon>Dothideomycetes</taxon>
        <taxon>Pleosporomycetidae</taxon>
        <taxon>Pleosporales</taxon>
        <taxon>Pleosporales incertae sedis</taxon>
        <taxon>Massariosphaeria</taxon>
    </lineage>
</organism>
<feature type="compositionally biased region" description="Polar residues" evidence="1">
    <location>
        <begin position="154"/>
        <end position="164"/>
    </location>
</feature>
<comment type="caution">
    <text evidence="2">The sequence shown here is derived from an EMBL/GenBank/DDBJ whole genome shotgun (WGS) entry which is preliminary data.</text>
</comment>
<dbReference type="Gene3D" id="6.10.250.2610">
    <property type="match status" value="1"/>
</dbReference>
<feature type="region of interest" description="Disordered" evidence="1">
    <location>
        <begin position="145"/>
        <end position="183"/>
    </location>
</feature>